<dbReference type="Pfam" id="PF00149">
    <property type="entry name" value="Metallophos"/>
    <property type="match status" value="1"/>
</dbReference>
<evidence type="ECO:0000313" key="13">
    <source>
        <dbReference type="Proteomes" id="UP000051934"/>
    </source>
</evidence>
<feature type="binding site" evidence="10">
    <location>
        <position position="130"/>
    </location>
    <ligand>
        <name>substrate</name>
    </ligand>
</feature>
<comment type="pathway">
    <text evidence="10">Glycolipid biosynthesis; lipid IV(A) biosynthesis; lipid IV(A) from (3R)-3-hydroxytetradecanoyl-[acyl-carrier-protein] and UDP-N-acetyl-alpha-D-glucosamine: step 4/6.</text>
</comment>
<evidence type="ECO:0000256" key="10">
    <source>
        <dbReference type="HAMAP-Rule" id="MF_00575"/>
    </source>
</evidence>
<dbReference type="GO" id="GO:0019897">
    <property type="term" value="C:extrinsic component of plasma membrane"/>
    <property type="evidence" value="ECO:0007669"/>
    <property type="project" value="UniProtKB-UniRule"/>
</dbReference>
<dbReference type="PANTHER" id="PTHR34990">
    <property type="entry name" value="UDP-2,3-DIACYLGLUCOSAMINE HYDROLASE-RELATED"/>
    <property type="match status" value="1"/>
</dbReference>
<dbReference type="GO" id="GO:0005737">
    <property type="term" value="C:cytoplasm"/>
    <property type="evidence" value="ECO:0007669"/>
    <property type="project" value="InterPro"/>
</dbReference>
<evidence type="ECO:0000256" key="4">
    <source>
        <dbReference type="ARBA" id="ARBA00022556"/>
    </source>
</evidence>
<sequence length="255" mass="27959">MTQPDLSHLPTLLISDLHLQDSRPDLTRALMGFLDEYRGRCSQLFILGDLFEAWIGDDDPSALADEVAVALADFASTGAKIALMHGNRDFLLGEAYAARCGARLMGEAEVITSGLRPILLMHGDSLCTDDVGYQEFRSLVRQPAWQAEFLGQPLAARHAFAAQARAQSREATSSKATEIMDVNHVAVQQVLVKHGVCDLLHGHTHRPKVHEFAFGGLPGKGEQPATRTVLGDWETSAWFAQIHAGEISLIKYNFQ</sequence>
<protein>
    <recommendedName>
        <fullName evidence="10">UDP-2,3-diacylglucosamine hydrolase</fullName>
        <ecNumber evidence="10">3.6.1.54</ecNumber>
    </recommendedName>
    <alternativeName>
        <fullName evidence="10">UDP-2,3-diacylglucosamine diphosphatase</fullName>
    </alternativeName>
</protein>
<keyword evidence="4 10" id="KW-0441">Lipid A biosynthesis</keyword>
<comment type="subcellular location">
    <subcellularLocation>
        <location evidence="10">Cell inner membrane</location>
        <topology evidence="10">Peripheral membrane protein</topology>
        <orientation evidence="10">Cytoplasmic side</orientation>
    </subcellularLocation>
</comment>
<feature type="binding site" evidence="10">
    <location>
        <position position="49"/>
    </location>
    <ligand>
        <name>Mn(2+)</name>
        <dbReference type="ChEBI" id="CHEBI:29035"/>
        <label>2</label>
    </ligand>
</feature>
<evidence type="ECO:0000256" key="2">
    <source>
        <dbReference type="ARBA" id="ARBA00022516"/>
    </source>
</evidence>
<reference evidence="12 13" key="1">
    <citation type="submission" date="2015-10" db="EMBL/GenBank/DDBJ databases">
        <title>Metagenome-Assembled Genomes uncover a global brackish microbiome.</title>
        <authorList>
            <person name="Hugerth L.W."/>
            <person name="Larsson J."/>
            <person name="Alneberg J."/>
            <person name="Lindh M.V."/>
            <person name="Legrand C."/>
            <person name="Pinhassi J."/>
            <person name="Andersson A.F."/>
        </authorList>
    </citation>
    <scope>NUCLEOTIDE SEQUENCE [LARGE SCALE GENOMIC DNA]</scope>
    <source>
        <strain evidence="12">BACL4 MAG-120507-bin80</strain>
    </source>
</reference>
<keyword evidence="1 10" id="KW-1003">Cell membrane</keyword>
<feature type="domain" description="Calcineurin-like phosphoesterase" evidence="11">
    <location>
        <begin position="10"/>
        <end position="207"/>
    </location>
</feature>
<comment type="catalytic activity">
    <reaction evidence="10">
        <text>UDP-2-N,3-O-bis[(3R)-3-hydroxytetradecanoyl]-alpha-D-glucosamine + H2O = 2-N,3-O-bis[(3R)-3-hydroxytetradecanoyl]-alpha-D-glucosaminyl 1-phosphate + UMP + 2 H(+)</text>
        <dbReference type="Rhea" id="RHEA:25213"/>
        <dbReference type="ChEBI" id="CHEBI:15377"/>
        <dbReference type="ChEBI" id="CHEBI:15378"/>
        <dbReference type="ChEBI" id="CHEBI:57865"/>
        <dbReference type="ChEBI" id="CHEBI:57957"/>
        <dbReference type="ChEBI" id="CHEBI:78847"/>
        <dbReference type="EC" id="3.6.1.54"/>
    </reaction>
</comment>
<keyword evidence="3 10" id="KW-0997">Cell inner membrane</keyword>
<evidence type="ECO:0000256" key="3">
    <source>
        <dbReference type="ARBA" id="ARBA00022519"/>
    </source>
</evidence>
<keyword evidence="9 10" id="KW-0464">Manganese</keyword>
<keyword evidence="2 10" id="KW-0444">Lipid biosynthesis</keyword>
<comment type="caution">
    <text evidence="12">The sequence shown here is derived from an EMBL/GenBank/DDBJ whole genome shotgun (WGS) entry which is preliminary data.</text>
</comment>
<dbReference type="Proteomes" id="UP000051934">
    <property type="component" value="Unassembled WGS sequence"/>
</dbReference>
<feature type="binding site" evidence="10">
    <location>
        <position position="49"/>
    </location>
    <ligand>
        <name>Mn(2+)</name>
        <dbReference type="ChEBI" id="CHEBI:29035"/>
        <label>1</label>
    </ligand>
</feature>
<feature type="binding site" evidence="10">
    <location>
        <position position="172"/>
    </location>
    <ligand>
        <name>substrate</name>
    </ligand>
</feature>
<dbReference type="EC" id="3.6.1.54" evidence="10"/>
<dbReference type="SUPFAM" id="SSF56300">
    <property type="entry name" value="Metallo-dependent phosphatases"/>
    <property type="match status" value="1"/>
</dbReference>
<evidence type="ECO:0000256" key="7">
    <source>
        <dbReference type="ARBA" id="ARBA00023098"/>
    </source>
</evidence>
<feature type="binding site" evidence="10">
    <location>
        <position position="18"/>
    </location>
    <ligand>
        <name>Mn(2+)</name>
        <dbReference type="ChEBI" id="CHEBI:29035"/>
        <label>1</label>
    </ligand>
</feature>
<feature type="binding site" evidence="10">
    <location>
        <position position="203"/>
    </location>
    <ligand>
        <name>substrate</name>
    </ligand>
</feature>
<feature type="binding site" evidence="10">
    <location>
        <position position="175"/>
    </location>
    <ligand>
        <name>substrate</name>
    </ligand>
</feature>
<dbReference type="EMBL" id="LIBB01000121">
    <property type="protein sequence ID" value="KRO71897.1"/>
    <property type="molecule type" value="Genomic_DNA"/>
</dbReference>
<evidence type="ECO:0000259" key="11">
    <source>
        <dbReference type="Pfam" id="PF00149"/>
    </source>
</evidence>
<feature type="binding site" evidence="10">
    <location>
        <position position="205"/>
    </location>
    <ligand>
        <name>Mn(2+)</name>
        <dbReference type="ChEBI" id="CHEBI:29035"/>
        <label>1</label>
    </ligand>
</feature>
<feature type="binding site" evidence="10">
    <location>
        <position position="203"/>
    </location>
    <ligand>
        <name>Mn(2+)</name>
        <dbReference type="ChEBI" id="CHEBI:29035"/>
        <label>2</label>
    </ligand>
</feature>
<evidence type="ECO:0000256" key="6">
    <source>
        <dbReference type="ARBA" id="ARBA00022801"/>
    </source>
</evidence>
<comment type="similarity">
    <text evidence="10">Belongs to the LpxH family.</text>
</comment>
<keyword evidence="8 10" id="KW-0472">Membrane</keyword>
<evidence type="ECO:0000256" key="1">
    <source>
        <dbReference type="ARBA" id="ARBA00022475"/>
    </source>
</evidence>
<dbReference type="GO" id="GO:0008758">
    <property type="term" value="F:UDP-2,3-diacylglucosamine hydrolase activity"/>
    <property type="evidence" value="ECO:0007669"/>
    <property type="project" value="UniProtKB-UniRule"/>
</dbReference>
<dbReference type="CDD" id="cd07398">
    <property type="entry name" value="MPP_YbbF-LpxH"/>
    <property type="match status" value="1"/>
</dbReference>
<dbReference type="GO" id="GO:0030145">
    <property type="term" value="F:manganese ion binding"/>
    <property type="evidence" value="ECO:0007669"/>
    <property type="project" value="UniProtKB-UniRule"/>
</dbReference>
<comment type="cofactor">
    <cofactor evidence="10">
        <name>Mn(2+)</name>
        <dbReference type="ChEBI" id="CHEBI:29035"/>
    </cofactor>
    <text evidence="10">Binds 2 Mn(2+) ions per subunit in a binuclear metal center.</text>
</comment>
<keyword evidence="7 10" id="KW-0443">Lipid metabolism</keyword>
<proteinExistence type="inferred from homology"/>
<gene>
    <name evidence="10" type="primary">lpxH</name>
    <name evidence="12" type="ORF">ABR69_02425</name>
</gene>
<dbReference type="InterPro" id="IPR043461">
    <property type="entry name" value="LpxH-like"/>
</dbReference>
<dbReference type="UniPathway" id="UPA00359">
    <property type="reaction ID" value="UER00480"/>
</dbReference>
<dbReference type="InterPro" id="IPR029052">
    <property type="entry name" value="Metallo-depent_PP-like"/>
</dbReference>
<name>A0A0R2SAH7_9GAMM</name>
<dbReference type="GO" id="GO:0009245">
    <property type="term" value="P:lipid A biosynthetic process"/>
    <property type="evidence" value="ECO:0007669"/>
    <property type="project" value="UniProtKB-UniRule"/>
</dbReference>
<keyword evidence="5 10" id="KW-0479">Metal-binding</keyword>
<organism evidence="12 13">
    <name type="scientific">OM182 bacterium BACL3 MAG-120507-bin80</name>
    <dbReference type="NCBI Taxonomy" id="1655577"/>
    <lineage>
        <taxon>Bacteria</taxon>
        <taxon>Pseudomonadati</taxon>
        <taxon>Pseudomonadota</taxon>
        <taxon>Gammaproteobacteria</taxon>
        <taxon>OMG group</taxon>
        <taxon>OM182 clade</taxon>
    </lineage>
</organism>
<feature type="binding site" evidence="10">
    <location>
        <position position="87"/>
    </location>
    <ligand>
        <name>Mn(2+)</name>
        <dbReference type="ChEBI" id="CHEBI:29035"/>
        <label>2</label>
    </ligand>
</feature>
<evidence type="ECO:0000256" key="5">
    <source>
        <dbReference type="ARBA" id="ARBA00022723"/>
    </source>
</evidence>
<comment type="function">
    <text evidence="10">Hydrolyzes the pyrophosphate bond of UDP-2,3-diacylglucosamine to yield 2,3-diacylglucosamine 1-phosphate (lipid X) and UMP by catalyzing the attack of water at the alpha-P atom. Involved in the biosynthesis of lipid A, a phosphorylated glycolipid that anchors the lipopolysaccharide to the outer membrane of the cell.</text>
</comment>
<feature type="binding site" evidence="10">
    <location>
        <position position="168"/>
    </location>
    <ligand>
        <name>substrate</name>
    </ligand>
</feature>
<dbReference type="NCBIfam" id="NF003743">
    <property type="entry name" value="PRK05340.1"/>
    <property type="match status" value="1"/>
</dbReference>
<evidence type="ECO:0000256" key="9">
    <source>
        <dbReference type="ARBA" id="ARBA00023211"/>
    </source>
</evidence>
<dbReference type="InterPro" id="IPR010138">
    <property type="entry name" value="UDP-diacylglucosamine_Hdrlase"/>
</dbReference>
<evidence type="ECO:0000256" key="8">
    <source>
        <dbReference type="ARBA" id="ARBA00023136"/>
    </source>
</evidence>
<evidence type="ECO:0000313" key="12">
    <source>
        <dbReference type="EMBL" id="KRO71897.1"/>
    </source>
</evidence>
<feature type="binding site" evidence="10">
    <location>
        <position position="122"/>
    </location>
    <ligand>
        <name>Mn(2+)</name>
        <dbReference type="ChEBI" id="CHEBI:29035"/>
        <label>2</label>
    </ligand>
</feature>
<accession>A0A0R2SAH7</accession>
<dbReference type="NCBIfam" id="TIGR01854">
    <property type="entry name" value="lipid_A_lpxH"/>
    <property type="match status" value="1"/>
</dbReference>
<keyword evidence="6 10" id="KW-0378">Hydrolase</keyword>
<dbReference type="Gene3D" id="3.60.21.10">
    <property type="match status" value="1"/>
</dbReference>
<dbReference type="PANTHER" id="PTHR34990:SF1">
    <property type="entry name" value="UDP-2,3-DIACYLGLUCOSAMINE HYDROLASE"/>
    <property type="match status" value="1"/>
</dbReference>
<dbReference type="HAMAP" id="MF_00575">
    <property type="entry name" value="LpxH"/>
    <property type="match status" value="1"/>
</dbReference>
<feature type="binding site" evidence="10">
    <location>
        <begin position="87"/>
        <end position="88"/>
    </location>
    <ligand>
        <name>substrate</name>
    </ligand>
</feature>
<feature type="binding site" evidence="10">
    <location>
        <position position="16"/>
    </location>
    <ligand>
        <name>Mn(2+)</name>
        <dbReference type="ChEBI" id="CHEBI:29035"/>
        <label>1</label>
    </ligand>
</feature>
<dbReference type="AlphaFoldDB" id="A0A0R2SAH7"/>
<dbReference type="InterPro" id="IPR004843">
    <property type="entry name" value="Calcineurin-like_PHP"/>
</dbReference>